<dbReference type="Proteomes" id="UP000251960">
    <property type="component" value="Chromosome 2"/>
</dbReference>
<name>A0A3L6FV49_MAIZE</name>
<dbReference type="PRINTS" id="PR01657">
    <property type="entry name" value="MCMFAMILY"/>
</dbReference>
<organism evidence="5 6">
    <name type="scientific">Zea mays</name>
    <name type="common">Maize</name>
    <dbReference type="NCBI Taxonomy" id="4577"/>
    <lineage>
        <taxon>Eukaryota</taxon>
        <taxon>Viridiplantae</taxon>
        <taxon>Streptophyta</taxon>
        <taxon>Embryophyta</taxon>
        <taxon>Tracheophyta</taxon>
        <taxon>Spermatophyta</taxon>
        <taxon>Magnoliopsida</taxon>
        <taxon>Liliopsida</taxon>
        <taxon>Poales</taxon>
        <taxon>Poaceae</taxon>
        <taxon>PACMAD clade</taxon>
        <taxon>Panicoideae</taxon>
        <taxon>Andropogonodae</taxon>
        <taxon>Andropogoneae</taxon>
        <taxon>Tripsacinae</taxon>
        <taxon>Zea</taxon>
    </lineage>
</organism>
<dbReference type="Pfam" id="PF00493">
    <property type="entry name" value="MCM"/>
    <property type="match status" value="1"/>
</dbReference>
<evidence type="ECO:0000313" key="5">
    <source>
        <dbReference type="EMBL" id="PWZ38646.1"/>
    </source>
</evidence>
<feature type="domain" description="MCM C-terminal AAA(+) ATPase" evidence="4">
    <location>
        <begin position="15"/>
        <end position="59"/>
    </location>
</feature>
<evidence type="ECO:0000313" key="6">
    <source>
        <dbReference type="Proteomes" id="UP000251960"/>
    </source>
</evidence>
<proteinExistence type="predicted"/>
<evidence type="ECO:0000256" key="1">
    <source>
        <dbReference type="ARBA" id="ARBA00022741"/>
    </source>
</evidence>
<dbReference type="PANTHER" id="PTHR11630:SF42">
    <property type="entry name" value="DNA REPLICATION LICENSING FACTOR MCM5"/>
    <property type="match status" value="1"/>
</dbReference>
<dbReference type="PANTHER" id="PTHR11630">
    <property type="entry name" value="DNA REPLICATION LICENSING FACTOR MCM FAMILY MEMBER"/>
    <property type="match status" value="1"/>
</dbReference>
<keyword evidence="3" id="KW-1133">Transmembrane helix</keyword>
<evidence type="ECO:0000259" key="4">
    <source>
        <dbReference type="PROSITE" id="PS50051"/>
    </source>
</evidence>
<dbReference type="InterPro" id="IPR031327">
    <property type="entry name" value="MCM"/>
</dbReference>
<keyword evidence="3" id="KW-0472">Membrane</keyword>
<keyword evidence="1" id="KW-0547">Nucleotide-binding</keyword>
<dbReference type="Gene3D" id="3.40.50.300">
    <property type="entry name" value="P-loop containing nucleotide triphosphate hydrolases"/>
    <property type="match status" value="1"/>
</dbReference>
<dbReference type="InterPro" id="IPR001208">
    <property type="entry name" value="MCM_dom"/>
</dbReference>
<evidence type="ECO:0000256" key="3">
    <source>
        <dbReference type="SAM" id="Phobius"/>
    </source>
</evidence>
<accession>A0A3L6FV49</accession>
<protein>
    <recommendedName>
        <fullName evidence="4">MCM C-terminal AAA(+) ATPase domain-containing protein</fullName>
    </recommendedName>
</protein>
<dbReference type="EMBL" id="NCVQ01000003">
    <property type="protein sequence ID" value="PWZ38646.1"/>
    <property type="molecule type" value="Genomic_DNA"/>
</dbReference>
<reference evidence="5 6" key="1">
    <citation type="journal article" date="2018" name="Nat. Genet.">
        <title>Extensive intraspecific gene order and gene structural variations between Mo17 and other maize genomes.</title>
        <authorList>
            <person name="Sun S."/>
            <person name="Zhou Y."/>
            <person name="Chen J."/>
            <person name="Shi J."/>
            <person name="Zhao H."/>
            <person name="Zhao H."/>
            <person name="Song W."/>
            <person name="Zhang M."/>
            <person name="Cui Y."/>
            <person name="Dong X."/>
            <person name="Liu H."/>
            <person name="Ma X."/>
            <person name="Jiao Y."/>
            <person name="Wang B."/>
            <person name="Wei X."/>
            <person name="Stein J.C."/>
            <person name="Glaubitz J.C."/>
            <person name="Lu F."/>
            <person name="Yu G."/>
            <person name="Liang C."/>
            <person name="Fengler K."/>
            <person name="Li B."/>
            <person name="Rafalski A."/>
            <person name="Schnable P.S."/>
            <person name="Ware D.H."/>
            <person name="Buckler E.S."/>
            <person name="Lai J."/>
        </authorList>
    </citation>
    <scope>NUCLEOTIDE SEQUENCE [LARGE SCALE GENOMIC DNA]</scope>
    <source>
        <strain evidence="6">cv. Missouri 17</strain>
        <tissue evidence="5">Seedling</tissue>
    </source>
</reference>
<dbReference type="GO" id="GO:0003677">
    <property type="term" value="F:DNA binding"/>
    <property type="evidence" value="ECO:0007669"/>
    <property type="project" value="InterPro"/>
</dbReference>
<dbReference type="AlphaFoldDB" id="A0A3L6FV49"/>
<comment type="caution">
    <text evidence="5">The sequence shown here is derived from an EMBL/GenBank/DDBJ whole genome shotgun (WGS) entry which is preliminary data.</text>
</comment>
<sequence>MASSLPPSQPLPRPRVAIPEAMEQQTISIAKAAITIILILGTSFLAAANPIARCYDALK</sequence>
<dbReference type="GO" id="GO:0005524">
    <property type="term" value="F:ATP binding"/>
    <property type="evidence" value="ECO:0007669"/>
    <property type="project" value="UniProtKB-KW"/>
</dbReference>
<keyword evidence="3" id="KW-0812">Transmembrane</keyword>
<keyword evidence="2" id="KW-0067">ATP-binding</keyword>
<dbReference type="PROSITE" id="PS50051">
    <property type="entry name" value="MCM_2"/>
    <property type="match status" value="1"/>
</dbReference>
<gene>
    <name evidence="5" type="ORF">Zm00014a_005162</name>
</gene>
<evidence type="ECO:0000256" key="2">
    <source>
        <dbReference type="ARBA" id="ARBA00022840"/>
    </source>
</evidence>
<feature type="transmembrane region" description="Helical" evidence="3">
    <location>
        <begin position="32"/>
        <end position="52"/>
    </location>
</feature>
<dbReference type="InterPro" id="IPR027417">
    <property type="entry name" value="P-loop_NTPase"/>
</dbReference>